<dbReference type="EMBL" id="JABELV010000239">
    <property type="protein sequence ID" value="KAG7527723.1"/>
    <property type="molecule type" value="Genomic_DNA"/>
</dbReference>
<evidence type="ECO:0000256" key="12">
    <source>
        <dbReference type="ARBA" id="ARBA00052399"/>
    </source>
</evidence>
<dbReference type="Pfam" id="PF01070">
    <property type="entry name" value="FMN_dh"/>
    <property type="match status" value="1"/>
</dbReference>
<evidence type="ECO:0000256" key="10">
    <source>
        <dbReference type="ARBA" id="ARBA00023004"/>
    </source>
</evidence>
<evidence type="ECO:0000256" key="1">
    <source>
        <dbReference type="ARBA" id="ARBA00001917"/>
    </source>
</evidence>
<dbReference type="InterPro" id="IPR000262">
    <property type="entry name" value="FMN-dep_DH"/>
</dbReference>
<comment type="cofactor">
    <cofactor evidence="2">
        <name>heme b</name>
        <dbReference type="ChEBI" id="CHEBI:60344"/>
    </cofactor>
</comment>
<evidence type="ECO:0000256" key="11">
    <source>
        <dbReference type="ARBA" id="ARBA00023128"/>
    </source>
</evidence>
<evidence type="ECO:0000259" key="19">
    <source>
        <dbReference type="PROSITE" id="PS51349"/>
    </source>
</evidence>
<dbReference type="GO" id="GO:0046872">
    <property type="term" value="F:metal ion binding"/>
    <property type="evidence" value="ECO:0007669"/>
    <property type="project" value="UniProtKB-KW"/>
</dbReference>
<evidence type="ECO:0000313" key="21">
    <source>
        <dbReference type="Proteomes" id="UP000812966"/>
    </source>
</evidence>
<dbReference type="Proteomes" id="UP000812966">
    <property type="component" value="Unassembled WGS sequence"/>
</dbReference>
<dbReference type="Pfam" id="PF00173">
    <property type="entry name" value="Cyt-b5"/>
    <property type="match status" value="1"/>
</dbReference>
<comment type="similarity">
    <text evidence="13">In the C-terminal section; belongs to the FMN-dependent alpha-hydroxy acid dehydrogenase family.</text>
</comment>
<comment type="cofactor">
    <cofactor evidence="1">
        <name>FMN</name>
        <dbReference type="ChEBI" id="CHEBI:58210"/>
    </cofactor>
</comment>
<dbReference type="GO" id="GO:0004460">
    <property type="term" value="F:L-lactate dehydrogenase (cytochrome) activity"/>
    <property type="evidence" value="ECO:0007669"/>
    <property type="project" value="UniProtKB-EC"/>
</dbReference>
<feature type="domain" description="Cytochrome b5 heme-binding" evidence="18">
    <location>
        <begin position="4"/>
        <end position="82"/>
    </location>
</feature>
<dbReference type="CDD" id="cd02922">
    <property type="entry name" value="FCB2_FMN"/>
    <property type="match status" value="1"/>
</dbReference>
<dbReference type="GO" id="GO:0006089">
    <property type="term" value="P:lactate metabolic process"/>
    <property type="evidence" value="ECO:0007669"/>
    <property type="project" value="TreeGrafter"/>
</dbReference>
<comment type="subunit">
    <text evidence="4">Homotetramer.</text>
</comment>
<feature type="region of interest" description="Disordered" evidence="17">
    <location>
        <begin position="96"/>
        <end position="140"/>
    </location>
</feature>
<evidence type="ECO:0000256" key="7">
    <source>
        <dbReference type="ARBA" id="ARBA00022643"/>
    </source>
</evidence>
<feature type="domain" description="FMN hydroxy acid dehydrogenase" evidence="19">
    <location>
        <begin position="148"/>
        <end position="510"/>
    </location>
</feature>
<keyword evidence="9" id="KW-0560">Oxidoreductase</keyword>
<comment type="catalytic activity">
    <reaction evidence="12">
        <text>(S)-lactate + 2 Fe(III)-[cytochrome c] = 2 Fe(II)-[cytochrome c] + pyruvate + 2 H(+)</text>
        <dbReference type="Rhea" id="RHEA:19909"/>
        <dbReference type="Rhea" id="RHEA-COMP:10350"/>
        <dbReference type="Rhea" id="RHEA-COMP:14399"/>
        <dbReference type="ChEBI" id="CHEBI:15361"/>
        <dbReference type="ChEBI" id="CHEBI:15378"/>
        <dbReference type="ChEBI" id="CHEBI:16651"/>
        <dbReference type="ChEBI" id="CHEBI:29033"/>
        <dbReference type="ChEBI" id="CHEBI:29034"/>
        <dbReference type="EC" id="1.1.2.3"/>
    </reaction>
    <physiologicalReaction direction="left-to-right" evidence="12">
        <dbReference type="Rhea" id="RHEA:19910"/>
    </physiologicalReaction>
</comment>
<comment type="subcellular location">
    <subcellularLocation>
        <location evidence="3">Mitochondrion intermembrane space</location>
    </subcellularLocation>
</comment>
<dbReference type="Gene3D" id="3.10.120.10">
    <property type="entry name" value="Cytochrome b5-like heme/steroid binding domain"/>
    <property type="match status" value="1"/>
</dbReference>
<dbReference type="SUPFAM" id="SSF55856">
    <property type="entry name" value="Cytochrome b5-like heme/steroid binding domain"/>
    <property type="match status" value="1"/>
</dbReference>
<reference evidence="20" key="1">
    <citation type="submission" date="2020-04" db="EMBL/GenBank/DDBJ databases">
        <title>Analysis of mating type loci in Filobasidium floriforme.</title>
        <authorList>
            <person name="Nowrousian M."/>
        </authorList>
    </citation>
    <scope>NUCLEOTIDE SEQUENCE</scope>
    <source>
        <strain evidence="20">CBS 6242</strain>
    </source>
</reference>
<evidence type="ECO:0000256" key="9">
    <source>
        <dbReference type="ARBA" id="ARBA00023002"/>
    </source>
</evidence>
<dbReference type="InterPro" id="IPR037458">
    <property type="entry name" value="L-MDH/L-LDH_FMN-bd"/>
</dbReference>
<evidence type="ECO:0000256" key="14">
    <source>
        <dbReference type="ARBA" id="ARBA00061589"/>
    </source>
</evidence>
<evidence type="ECO:0000256" key="15">
    <source>
        <dbReference type="ARBA" id="ARBA00066458"/>
    </source>
</evidence>
<comment type="similarity">
    <text evidence="14">In the N-terminal section; belongs to the cytochrome b5 family.</text>
</comment>
<accession>A0A8K0NKD5</accession>
<evidence type="ECO:0000256" key="5">
    <source>
        <dbReference type="ARBA" id="ARBA00022617"/>
    </source>
</evidence>
<dbReference type="Gene3D" id="3.20.20.70">
    <property type="entry name" value="Aldolase class I"/>
    <property type="match status" value="1"/>
</dbReference>
<keyword evidence="21" id="KW-1185">Reference proteome</keyword>
<evidence type="ECO:0000256" key="16">
    <source>
        <dbReference type="ARBA" id="ARBA00068515"/>
    </source>
</evidence>
<organism evidence="20 21">
    <name type="scientific">Filobasidium floriforme</name>
    <dbReference type="NCBI Taxonomy" id="5210"/>
    <lineage>
        <taxon>Eukaryota</taxon>
        <taxon>Fungi</taxon>
        <taxon>Dikarya</taxon>
        <taxon>Basidiomycota</taxon>
        <taxon>Agaricomycotina</taxon>
        <taxon>Tremellomycetes</taxon>
        <taxon>Filobasidiales</taxon>
        <taxon>Filobasidiaceae</taxon>
        <taxon>Filobasidium</taxon>
    </lineage>
</organism>
<dbReference type="EC" id="1.1.2.3" evidence="15"/>
<keyword evidence="10" id="KW-0408">Iron</keyword>
<protein>
    <recommendedName>
        <fullName evidence="16">L-lactate dehydrogenase (cytochrome)</fullName>
        <ecNumber evidence="15">1.1.2.3</ecNumber>
    </recommendedName>
</protein>
<dbReference type="InterPro" id="IPR036400">
    <property type="entry name" value="Cyt_B5-like_heme/steroid_sf"/>
</dbReference>
<feature type="compositionally biased region" description="Basic and acidic residues" evidence="17">
    <location>
        <begin position="96"/>
        <end position="111"/>
    </location>
</feature>
<evidence type="ECO:0000256" key="6">
    <source>
        <dbReference type="ARBA" id="ARBA00022630"/>
    </source>
</evidence>
<dbReference type="InterPro" id="IPR008259">
    <property type="entry name" value="FMN_hydac_DH_AS"/>
</dbReference>
<keyword evidence="11" id="KW-0496">Mitochondrion</keyword>
<evidence type="ECO:0000256" key="4">
    <source>
        <dbReference type="ARBA" id="ARBA00011881"/>
    </source>
</evidence>
<comment type="caution">
    <text evidence="20">The sequence shown here is derived from an EMBL/GenBank/DDBJ whole genome shotgun (WGS) entry which is preliminary data.</text>
</comment>
<evidence type="ECO:0000256" key="3">
    <source>
        <dbReference type="ARBA" id="ARBA00004569"/>
    </source>
</evidence>
<dbReference type="SUPFAM" id="SSF51395">
    <property type="entry name" value="FMN-linked oxidoreductases"/>
    <property type="match status" value="1"/>
</dbReference>
<dbReference type="InterPro" id="IPR013785">
    <property type="entry name" value="Aldolase_TIM"/>
</dbReference>
<dbReference type="PANTHER" id="PTHR10578">
    <property type="entry name" value="S -2-HYDROXY-ACID OXIDASE-RELATED"/>
    <property type="match status" value="1"/>
</dbReference>
<dbReference type="PANTHER" id="PTHR10578:SF148">
    <property type="entry name" value="L-LACTATE DEHYDROGENASE (CYTOCHROME)"/>
    <property type="match status" value="1"/>
</dbReference>
<keyword evidence="7" id="KW-0288">FMN</keyword>
<gene>
    <name evidence="20" type="ORF">FFLO_06654</name>
</gene>
<dbReference type="InterPro" id="IPR037396">
    <property type="entry name" value="FMN_HAD"/>
</dbReference>
<dbReference type="PROSITE" id="PS50255">
    <property type="entry name" value="CYTOCHROME_B5_2"/>
    <property type="match status" value="1"/>
</dbReference>
<dbReference type="InterPro" id="IPR001199">
    <property type="entry name" value="Cyt_B5-like_heme/steroid-bd"/>
</dbReference>
<keyword evidence="8" id="KW-0479">Metal-binding</keyword>
<evidence type="ECO:0000256" key="8">
    <source>
        <dbReference type="ARBA" id="ARBA00022723"/>
    </source>
</evidence>
<dbReference type="SMART" id="SM01117">
    <property type="entry name" value="Cyt-b5"/>
    <property type="match status" value="1"/>
</dbReference>
<dbReference type="AlphaFoldDB" id="A0A8K0NKD5"/>
<feature type="compositionally biased region" description="Low complexity" evidence="17">
    <location>
        <begin position="112"/>
        <end position="124"/>
    </location>
</feature>
<name>A0A8K0NKD5_9TREE</name>
<evidence type="ECO:0000256" key="17">
    <source>
        <dbReference type="SAM" id="MobiDB-lite"/>
    </source>
</evidence>
<dbReference type="FunFam" id="3.20.20.70:FF:000062">
    <property type="entry name" value="Cytochrome b2, mitochondrial, putative"/>
    <property type="match status" value="1"/>
</dbReference>
<dbReference type="PROSITE" id="PS51349">
    <property type="entry name" value="FMN_HYDROXY_ACID_DH_2"/>
    <property type="match status" value="1"/>
</dbReference>
<evidence type="ECO:0000259" key="18">
    <source>
        <dbReference type="PROSITE" id="PS50255"/>
    </source>
</evidence>
<dbReference type="PROSITE" id="PS00557">
    <property type="entry name" value="FMN_HYDROXY_ACID_DH_1"/>
    <property type="match status" value="1"/>
</dbReference>
<evidence type="ECO:0000256" key="2">
    <source>
        <dbReference type="ARBA" id="ARBA00001970"/>
    </source>
</evidence>
<evidence type="ECO:0000313" key="20">
    <source>
        <dbReference type="EMBL" id="KAG7527723.1"/>
    </source>
</evidence>
<sequence length="538" mass="59217">MSNKPLVSGEEVAKHTTRETGVWVIVHGKVYDVTEWLDVRSGGSKIILKYAGKDATEEFEPIHPPGVIGDNLPEDKYIGPLDPNSVKETVHITAEKEQAGGEGESKQKPDLDASSSQAQQQKDSGNSKNQIVKAEPTITQPADRDLLPDLAEVLSLHDFEHLANQIMSRKGWAYYSSGADDEITMRENTLAFQRIWFRPRVLRNVKTVDYSTTLLGAKTSMPIYITGTALGKLGHKEGEVLLTRAAGKHDVIQMIPTLASCSLDEMLDAAVPGQTQWLQLYVNANRSLTQKIIEKAETRGVKALFITVDAPQLGRREKDMRMKFDDPGSKVQEKNVVERGQGAARAISSFIDSSLSWEDLAWFKTVTKLPILLKGVQCYEDVLLAIKAGMQGVVLSNHGGRQLEFARSGIEVLVEVVSELKKRNMWPVPNFEIMIDGGVRRASDVLKAVALGATAVGIGRPFLYAMSTYGQEGVEQAMQILKDEFEMNLRLIGAPKLSDIGPEMVDAKSVGLHVTMPGESAYMQNYERLTGATLRANL</sequence>
<evidence type="ECO:0000256" key="13">
    <source>
        <dbReference type="ARBA" id="ARBA00061137"/>
    </source>
</evidence>
<keyword evidence="6" id="KW-0285">Flavoprotein</keyword>
<proteinExistence type="inferred from homology"/>
<dbReference type="GO" id="GO:0005758">
    <property type="term" value="C:mitochondrial intermembrane space"/>
    <property type="evidence" value="ECO:0007669"/>
    <property type="project" value="UniProtKB-SubCell"/>
</dbReference>
<keyword evidence="5" id="KW-0349">Heme</keyword>